<keyword evidence="1" id="KW-0175">Coiled coil</keyword>
<evidence type="ECO:0000256" key="1">
    <source>
        <dbReference type="SAM" id="Coils"/>
    </source>
</evidence>
<dbReference type="GeneID" id="79302413"/>
<sequence>MGFGSTAKKVQKLADTAEKLYSKLNELREQVAEMREQLDSTSERVERLERENARQRALLEAIAEEHDIDPAEIEVESVEDGTETEA</sequence>
<dbReference type="Proteomes" id="UP001596407">
    <property type="component" value="Unassembled WGS sequence"/>
</dbReference>
<accession>A0ABD5WJY9</accession>
<dbReference type="EMBL" id="JBHSZH010000005">
    <property type="protein sequence ID" value="MFC7080892.1"/>
    <property type="molecule type" value="Genomic_DNA"/>
</dbReference>
<dbReference type="Gene3D" id="1.20.5.340">
    <property type="match status" value="1"/>
</dbReference>
<evidence type="ECO:0000313" key="4">
    <source>
        <dbReference type="Proteomes" id="UP001596407"/>
    </source>
</evidence>
<gene>
    <name evidence="3" type="ORF">ACFQJ6_13015</name>
</gene>
<evidence type="ECO:0000313" key="3">
    <source>
        <dbReference type="EMBL" id="MFC7080892.1"/>
    </source>
</evidence>
<comment type="caution">
    <text evidence="3">The sequence shown here is derived from an EMBL/GenBank/DDBJ whole genome shotgun (WGS) entry which is preliminary data.</text>
</comment>
<keyword evidence="4" id="KW-1185">Reference proteome</keyword>
<dbReference type="RefSeq" id="WP_276281225.1">
    <property type="nucleotide sequence ID" value="NZ_CP119809.1"/>
</dbReference>
<dbReference type="InterPro" id="IPR043816">
    <property type="entry name" value="DUF5798"/>
</dbReference>
<reference evidence="3 4" key="1">
    <citation type="journal article" date="2019" name="Int. J. Syst. Evol. Microbiol.">
        <title>The Global Catalogue of Microorganisms (GCM) 10K type strain sequencing project: providing services to taxonomists for standard genome sequencing and annotation.</title>
        <authorList>
            <consortium name="The Broad Institute Genomics Platform"/>
            <consortium name="The Broad Institute Genome Sequencing Center for Infectious Disease"/>
            <person name="Wu L."/>
            <person name="Ma J."/>
        </authorList>
    </citation>
    <scope>NUCLEOTIDE SEQUENCE [LARGE SCALE GENOMIC DNA]</scope>
    <source>
        <strain evidence="3 4">DT72</strain>
    </source>
</reference>
<feature type="compositionally biased region" description="Acidic residues" evidence="2">
    <location>
        <begin position="70"/>
        <end position="86"/>
    </location>
</feature>
<feature type="region of interest" description="Disordered" evidence="2">
    <location>
        <begin position="65"/>
        <end position="86"/>
    </location>
</feature>
<name>A0ABD5WJY9_9EURY</name>
<protein>
    <submittedName>
        <fullName evidence="3">DUF5798 family protein</fullName>
    </submittedName>
</protein>
<organism evidence="3 4">
    <name type="scientific">Halorussus caseinilyticus</name>
    <dbReference type="NCBI Taxonomy" id="3034025"/>
    <lineage>
        <taxon>Archaea</taxon>
        <taxon>Methanobacteriati</taxon>
        <taxon>Methanobacteriota</taxon>
        <taxon>Stenosarchaea group</taxon>
        <taxon>Halobacteria</taxon>
        <taxon>Halobacteriales</taxon>
        <taxon>Haladaptataceae</taxon>
        <taxon>Halorussus</taxon>
    </lineage>
</organism>
<dbReference type="Pfam" id="PF19111">
    <property type="entry name" value="DUF5798"/>
    <property type="match status" value="1"/>
</dbReference>
<proteinExistence type="predicted"/>
<dbReference type="AlphaFoldDB" id="A0ABD5WJY9"/>
<feature type="coiled-coil region" evidence="1">
    <location>
        <begin position="7"/>
        <end position="65"/>
    </location>
</feature>
<evidence type="ECO:0000256" key="2">
    <source>
        <dbReference type="SAM" id="MobiDB-lite"/>
    </source>
</evidence>